<feature type="domain" description="NADH:flavin oxidoreductase/NADH oxidase N-terminal" evidence="4">
    <location>
        <begin position="12"/>
        <end position="379"/>
    </location>
</feature>
<reference evidence="5" key="1">
    <citation type="submission" date="2023-06" db="EMBL/GenBank/DDBJ databases">
        <title>Conoideocrella luteorostrata (Hypocreales: Clavicipitaceae), a potential biocontrol fungus for elongate hemlock scale in United States Christmas tree production areas.</title>
        <authorList>
            <person name="Barrett H."/>
            <person name="Lovett B."/>
            <person name="Macias A.M."/>
            <person name="Stajich J.E."/>
            <person name="Kasson M.T."/>
        </authorList>
    </citation>
    <scope>NUCLEOTIDE SEQUENCE</scope>
    <source>
        <strain evidence="5">ARSEF 14590</strain>
    </source>
</reference>
<dbReference type="InterPro" id="IPR045247">
    <property type="entry name" value="Oye-like"/>
</dbReference>
<dbReference type="InterPro" id="IPR013785">
    <property type="entry name" value="Aldolase_TIM"/>
</dbReference>
<gene>
    <name evidence="5" type="ORF">QQS21_007279</name>
</gene>
<dbReference type="CDD" id="cd02933">
    <property type="entry name" value="OYE_like_FMN"/>
    <property type="match status" value="1"/>
</dbReference>
<sequence>MGEFIDIGRNSKLFQPLSIGNGKIELKHRVIHAPLTRNRGTPLCPTSTPEKPNRVWVPNDHVVEYYSQRATPGGLIISEGLPPSLEGNAMPGVPGLFLPEQAAGWKKVVEAVHAKGGYVYAQLWHSGRANIPQLTGTPIMAPSSVPWDDPNEPFVYPAPHSSTPVKLSEHPPREMTTSDIDRTMRDYCKSAKMAMEAGFDGIELHGGNGYLPEQFLSSNSNKRNDEYGGSPEKRCKFVIDLMERLAETVGQDNLAIRLTPFGLYNQARSEKRVETWGHLCRKLKERFPALSYVSFVEPRYEQIFSEAEKQVFLDSWGLPNVDLTMFRSIWGNTPFFSAGGFNDTNSWGLIESGQYDALLYGRYFISNPDLVERLRNGWPLADYDRCRFYGPFDDPAFRYTDYPVYKDGVKGINSANVTK</sequence>
<comment type="caution">
    <text evidence="5">The sequence shown here is derived from an EMBL/GenBank/DDBJ whole genome shotgun (WGS) entry which is preliminary data.</text>
</comment>
<dbReference type="Proteomes" id="UP001251528">
    <property type="component" value="Unassembled WGS sequence"/>
</dbReference>
<evidence type="ECO:0000313" key="5">
    <source>
        <dbReference type="EMBL" id="KAK2595025.1"/>
    </source>
</evidence>
<dbReference type="FunFam" id="3.20.20.70:FF:000059">
    <property type="entry name" value="N-ethylmaleimide reductase, FMN-linked"/>
    <property type="match status" value="1"/>
</dbReference>
<keyword evidence="3" id="KW-0560">Oxidoreductase</keyword>
<keyword evidence="6" id="KW-1185">Reference proteome</keyword>
<proteinExistence type="inferred from homology"/>
<dbReference type="Gene3D" id="3.20.20.70">
    <property type="entry name" value="Aldolase class I"/>
    <property type="match status" value="1"/>
</dbReference>
<evidence type="ECO:0000256" key="2">
    <source>
        <dbReference type="ARBA" id="ARBA00005979"/>
    </source>
</evidence>
<dbReference type="PANTHER" id="PTHR22893">
    <property type="entry name" value="NADH OXIDOREDUCTASE-RELATED"/>
    <property type="match status" value="1"/>
</dbReference>
<dbReference type="SUPFAM" id="SSF51395">
    <property type="entry name" value="FMN-linked oxidoreductases"/>
    <property type="match status" value="1"/>
</dbReference>
<comment type="cofactor">
    <cofactor evidence="1">
        <name>FMN</name>
        <dbReference type="ChEBI" id="CHEBI:58210"/>
    </cofactor>
</comment>
<evidence type="ECO:0000313" key="6">
    <source>
        <dbReference type="Proteomes" id="UP001251528"/>
    </source>
</evidence>
<dbReference type="Pfam" id="PF00724">
    <property type="entry name" value="Oxidored_FMN"/>
    <property type="match status" value="1"/>
</dbReference>
<dbReference type="EMBL" id="JASWJB010000146">
    <property type="protein sequence ID" value="KAK2595025.1"/>
    <property type="molecule type" value="Genomic_DNA"/>
</dbReference>
<organism evidence="5 6">
    <name type="scientific">Conoideocrella luteorostrata</name>
    <dbReference type="NCBI Taxonomy" id="1105319"/>
    <lineage>
        <taxon>Eukaryota</taxon>
        <taxon>Fungi</taxon>
        <taxon>Dikarya</taxon>
        <taxon>Ascomycota</taxon>
        <taxon>Pezizomycotina</taxon>
        <taxon>Sordariomycetes</taxon>
        <taxon>Hypocreomycetidae</taxon>
        <taxon>Hypocreales</taxon>
        <taxon>Clavicipitaceae</taxon>
        <taxon>Conoideocrella</taxon>
    </lineage>
</organism>
<comment type="similarity">
    <text evidence="2">Belongs to the NADH:flavin oxidoreductase/NADH oxidase family.</text>
</comment>
<dbReference type="GO" id="GO:0016628">
    <property type="term" value="F:oxidoreductase activity, acting on the CH-CH group of donors, NAD or NADP as acceptor"/>
    <property type="evidence" value="ECO:0007669"/>
    <property type="project" value="UniProtKB-ARBA"/>
</dbReference>
<evidence type="ECO:0000256" key="1">
    <source>
        <dbReference type="ARBA" id="ARBA00001917"/>
    </source>
</evidence>
<dbReference type="InterPro" id="IPR001155">
    <property type="entry name" value="OxRdtase_FMN_N"/>
</dbReference>
<dbReference type="PANTHER" id="PTHR22893:SF93">
    <property type="entry name" value="HYPOTHETICAL OXIDOREDUCTASE (EUROFUNG)"/>
    <property type="match status" value="1"/>
</dbReference>
<protein>
    <recommendedName>
        <fullName evidence="4">NADH:flavin oxidoreductase/NADH oxidase N-terminal domain-containing protein</fullName>
    </recommendedName>
</protein>
<dbReference type="AlphaFoldDB" id="A0AAJ0CL15"/>
<dbReference type="GO" id="GO:0005829">
    <property type="term" value="C:cytosol"/>
    <property type="evidence" value="ECO:0007669"/>
    <property type="project" value="UniProtKB-ARBA"/>
</dbReference>
<dbReference type="GO" id="GO:0010181">
    <property type="term" value="F:FMN binding"/>
    <property type="evidence" value="ECO:0007669"/>
    <property type="project" value="InterPro"/>
</dbReference>
<name>A0AAJ0CL15_9HYPO</name>
<accession>A0AAJ0CL15</accession>
<evidence type="ECO:0000256" key="3">
    <source>
        <dbReference type="ARBA" id="ARBA00023002"/>
    </source>
</evidence>
<evidence type="ECO:0000259" key="4">
    <source>
        <dbReference type="Pfam" id="PF00724"/>
    </source>
</evidence>